<sequence>MYHLCACQPRTVADVEDRVTKTFPDPIDKWAISDAQDAIAKGRKKSPLVLPADKVHPLIKDILCYKVDYQVSLYIVAVMEYISADIIKLAGNYVKNIRHMEITCQDIKVALFADKVLMDMFHPDDMEASLEEESSGIDEMLTYEEVVREMMVAEYKYNRDLNMIIKVVFRAPFIEAKHLFSQEDIDKIFSNITEVYDFAVMFTGLLDAALETAEEGKPPNIGECFEEMAEAAEFEVYEQFAQEQTALASKLYRHLGIGGKLYELLARPNVAEYFRSKRPKFKETVQYCLPKLLMTPIYHCMHYFDVLKVRATFVNWDLKMAQ</sequence>
<evidence type="ECO:0000259" key="1">
    <source>
        <dbReference type="PROSITE" id="PS50010"/>
    </source>
</evidence>
<name>A7S503_NEMVE</name>
<dbReference type="AlphaFoldDB" id="A7S503"/>
<dbReference type="HOGENOM" id="CLU_864089_0_0_1"/>
<dbReference type="SMART" id="SM00325">
    <property type="entry name" value="RhoGEF"/>
    <property type="match status" value="1"/>
</dbReference>
<dbReference type="Gene3D" id="1.20.900.10">
    <property type="entry name" value="Dbl homology (DH) domain"/>
    <property type="match status" value="1"/>
</dbReference>
<dbReference type="GO" id="GO:0046982">
    <property type="term" value="F:protein heterodimerization activity"/>
    <property type="evidence" value="ECO:0007669"/>
    <property type="project" value="InterPro"/>
</dbReference>
<dbReference type="InterPro" id="IPR053086">
    <property type="entry name" value="RhoGEF_domain"/>
</dbReference>
<feature type="domain" description="DH" evidence="1">
    <location>
        <begin position="142"/>
        <end position="308"/>
    </location>
</feature>
<dbReference type="Pfam" id="PF00621">
    <property type="entry name" value="RhoGEF"/>
    <property type="match status" value="1"/>
</dbReference>
<dbReference type="OMA" id="VWYANIV"/>
<dbReference type="InParanoid" id="A7S503"/>
<evidence type="ECO:0000313" key="2">
    <source>
        <dbReference type="EMBL" id="EDO41246.1"/>
    </source>
</evidence>
<dbReference type="SUPFAM" id="SSF47113">
    <property type="entry name" value="Histone-fold"/>
    <property type="match status" value="1"/>
</dbReference>
<dbReference type="STRING" id="45351.A7S503"/>
<dbReference type="GO" id="GO:0005829">
    <property type="term" value="C:cytosol"/>
    <property type="evidence" value="ECO:0000318"/>
    <property type="project" value="GO_Central"/>
</dbReference>
<gene>
    <name evidence="2" type="ORF">NEMVEDRAFT_v1g104774</name>
</gene>
<dbReference type="PhylomeDB" id="A7S503"/>
<dbReference type="EMBL" id="DS469580">
    <property type="protein sequence ID" value="EDO41246.1"/>
    <property type="molecule type" value="Genomic_DNA"/>
</dbReference>
<evidence type="ECO:0000313" key="3">
    <source>
        <dbReference type="Proteomes" id="UP000001593"/>
    </source>
</evidence>
<dbReference type="InterPro" id="IPR035899">
    <property type="entry name" value="DBL_dom_sf"/>
</dbReference>
<dbReference type="GO" id="GO:0005085">
    <property type="term" value="F:guanyl-nucleotide exchange factor activity"/>
    <property type="evidence" value="ECO:0000318"/>
    <property type="project" value="GO_Central"/>
</dbReference>
<protein>
    <recommendedName>
        <fullName evidence="1">DH domain-containing protein</fullName>
    </recommendedName>
</protein>
<dbReference type="PANTHER" id="PTHR45834">
    <property type="entry name" value="RHO GUANINE NUCLEOTIDE EXCHANGE FACTOR 9-RELATED"/>
    <property type="match status" value="1"/>
</dbReference>
<reference evidence="2 3" key="1">
    <citation type="journal article" date="2007" name="Science">
        <title>Sea anemone genome reveals ancestral eumetazoan gene repertoire and genomic organization.</title>
        <authorList>
            <person name="Putnam N.H."/>
            <person name="Srivastava M."/>
            <person name="Hellsten U."/>
            <person name="Dirks B."/>
            <person name="Chapman J."/>
            <person name="Salamov A."/>
            <person name="Terry A."/>
            <person name="Shapiro H."/>
            <person name="Lindquist E."/>
            <person name="Kapitonov V.V."/>
            <person name="Jurka J."/>
            <person name="Genikhovich G."/>
            <person name="Grigoriev I.V."/>
            <person name="Lucas S.M."/>
            <person name="Steele R.E."/>
            <person name="Finnerty J.R."/>
            <person name="Technau U."/>
            <person name="Martindale M.Q."/>
            <person name="Rokhsar D.S."/>
        </authorList>
    </citation>
    <scope>NUCLEOTIDE SEQUENCE [LARGE SCALE GENOMIC DNA]</scope>
    <source>
        <strain evidence="3">CH2 X CH6</strain>
    </source>
</reference>
<dbReference type="PROSITE" id="PS50010">
    <property type="entry name" value="DH_2"/>
    <property type="match status" value="1"/>
</dbReference>
<dbReference type="PANTHER" id="PTHR45834:SF3">
    <property type="entry name" value="RHO GUANINE NUCLEOTIDE EXCHANGE FACTOR 3, ISOFORM L"/>
    <property type="match status" value="1"/>
</dbReference>
<organism evidence="2 3">
    <name type="scientific">Nematostella vectensis</name>
    <name type="common">Starlet sea anemone</name>
    <dbReference type="NCBI Taxonomy" id="45351"/>
    <lineage>
        <taxon>Eukaryota</taxon>
        <taxon>Metazoa</taxon>
        <taxon>Cnidaria</taxon>
        <taxon>Anthozoa</taxon>
        <taxon>Hexacorallia</taxon>
        <taxon>Actiniaria</taxon>
        <taxon>Edwardsiidae</taxon>
        <taxon>Nematostella</taxon>
    </lineage>
</organism>
<dbReference type="Gene3D" id="1.10.20.10">
    <property type="entry name" value="Histone, subunit A"/>
    <property type="match status" value="1"/>
</dbReference>
<dbReference type="InterPro" id="IPR000219">
    <property type="entry name" value="DH_dom"/>
</dbReference>
<dbReference type="InterPro" id="IPR009072">
    <property type="entry name" value="Histone-fold"/>
</dbReference>
<dbReference type="SUPFAM" id="SSF48065">
    <property type="entry name" value="DBL homology domain (DH-domain)"/>
    <property type="match status" value="1"/>
</dbReference>
<accession>A7S503</accession>
<dbReference type="CDD" id="cd22915">
    <property type="entry name" value="HFD_SOS1_rpt2"/>
    <property type="match status" value="1"/>
</dbReference>
<dbReference type="eggNOG" id="KOG3417">
    <property type="taxonomic scope" value="Eukaryota"/>
</dbReference>
<dbReference type="Proteomes" id="UP000001593">
    <property type="component" value="Unassembled WGS sequence"/>
</dbReference>
<proteinExistence type="predicted"/>
<keyword evidence="3" id="KW-1185">Reference proteome</keyword>